<reference evidence="2 3" key="1">
    <citation type="submission" date="2023-12" db="EMBL/GenBank/DDBJ databases">
        <title>Baltic Sea Cyanobacteria.</title>
        <authorList>
            <person name="Delbaje E."/>
            <person name="Fewer D.P."/>
            <person name="Shishido T.K."/>
        </authorList>
    </citation>
    <scope>NUCLEOTIDE SEQUENCE [LARGE SCALE GENOMIC DNA]</scope>
    <source>
        <strain evidence="2 3">UHCC 0281</strain>
    </source>
</reference>
<name>A0ABU5SW40_9CYAN</name>
<sequence length="77" mass="8272">MQTLNLEKPIPSGTLQGPPFSMFDSGNPLTTDQLNSTSLKWGNDGELSELDLQRILGLLSQVDPVAEALMEGRSEAA</sequence>
<proteinExistence type="predicted"/>
<gene>
    <name evidence="2" type="ORF">VB739_09300</name>
</gene>
<evidence type="ECO:0000313" key="2">
    <source>
        <dbReference type="EMBL" id="MEA5442746.1"/>
    </source>
</evidence>
<keyword evidence="3" id="KW-1185">Reference proteome</keyword>
<accession>A0ABU5SW40</accession>
<dbReference type="EMBL" id="JAYGHY010000026">
    <property type="protein sequence ID" value="MEA5442746.1"/>
    <property type="molecule type" value="Genomic_DNA"/>
</dbReference>
<evidence type="ECO:0000313" key="3">
    <source>
        <dbReference type="Proteomes" id="UP001302329"/>
    </source>
</evidence>
<dbReference type="Proteomes" id="UP001302329">
    <property type="component" value="Unassembled WGS sequence"/>
</dbReference>
<protein>
    <submittedName>
        <fullName evidence="2">Uncharacterized protein</fullName>
    </submittedName>
</protein>
<evidence type="ECO:0000256" key="1">
    <source>
        <dbReference type="SAM" id="MobiDB-lite"/>
    </source>
</evidence>
<comment type="caution">
    <text evidence="2">The sequence shown here is derived from an EMBL/GenBank/DDBJ whole genome shotgun (WGS) entry which is preliminary data.</text>
</comment>
<feature type="region of interest" description="Disordered" evidence="1">
    <location>
        <begin position="1"/>
        <end position="21"/>
    </location>
</feature>
<organism evidence="2 3">
    <name type="scientific">Cyanobium gracile UHCC 0281</name>
    <dbReference type="NCBI Taxonomy" id="3110309"/>
    <lineage>
        <taxon>Bacteria</taxon>
        <taxon>Bacillati</taxon>
        <taxon>Cyanobacteriota</taxon>
        <taxon>Cyanophyceae</taxon>
        <taxon>Synechococcales</taxon>
        <taxon>Prochlorococcaceae</taxon>
        <taxon>Cyanobium</taxon>
    </lineage>
</organism>